<keyword evidence="6" id="KW-0378">Hydrolase</keyword>
<feature type="domain" description="Integrase catalytic" evidence="15">
    <location>
        <begin position="183"/>
        <end position="333"/>
    </location>
</feature>
<keyword evidence="12" id="KW-0233">DNA recombination</keyword>
<reference evidence="16" key="1">
    <citation type="submission" date="2021-03" db="EMBL/GenBank/DDBJ databases">
        <title>Draft genome sequence of rust myrtle Austropuccinia psidii MF-1, a brazilian biotype.</title>
        <authorList>
            <person name="Quecine M.C."/>
            <person name="Pachon D.M.R."/>
            <person name="Bonatelli M.L."/>
            <person name="Correr F.H."/>
            <person name="Franceschini L.M."/>
            <person name="Leite T.F."/>
            <person name="Margarido G.R.A."/>
            <person name="Almeida C.A."/>
            <person name="Ferrarezi J.A."/>
            <person name="Labate C.A."/>
        </authorList>
    </citation>
    <scope>NUCLEOTIDE SEQUENCE</scope>
    <source>
        <strain evidence="16">MF-1</strain>
    </source>
</reference>
<evidence type="ECO:0000256" key="2">
    <source>
        <dbReference type="ARBA" id="ARBA00022695"/>
    </source>
</evidence>
<dbReference type="PANTHER" id="PTHR42648">
    <property type="entry name" value="TRANSPOSASE, PUTATIVE-RELATED"/>
    <property type="match status" value="1"/>
</dbReference>
<protein>
    <recommendedName>
        <fullName evidence="15">Integrase catalytic domain-containing protein</fullName>
    </recommendedName>
</protein>
<accession>A0A9Q3IJN1</accession>
<dbReference type="OrthoDB" id="7691805at2759"/>
<evidence type="ECO:0000256" key="4">
    <source>
        <dbReference type="ARBA" id="ARBA00022723"/>
    </source>
</evidence>
<keyword evidence="11" id="KW-0808">Transferase</keyword>
<comment type="catalytic activity">
    <reaction evidence="14">
        <text>DNA(n) + a 2'-deoxyribonucleoside 5'-triphosphate = DNA(n+1) + diphosphate</text>
        <dbReference type="Rhea" id="RHEA:22508"/>
        <dbReference type="Rhea" id="RHEA-COMP:17339"/>
        <dbReference type="Rhea" id="RHEA-COMP:17340"/>
        <dbReference type="ChEBI" id="CHEBI:33019"/>
        <dbReference type="ChEBI" id="CHEBI:61560"/>
        <dbReference type="ChEBI" id="CHEBI:173112"/>
        <dbReference type="EC" id="2.7.7.7"/>
    </reaction>
</comment>
<comment type="catalytic activity">
    <reaction evidence="13">
        <text>DNA(n) + a 2'-deoxyribonucleoside 5'-triphosphate = DNA(n+1) + diphosphate</text>
        <dbReference type="Rhea" id="RHEA:22508"/>
        <dbReference type="Rhea" id="RHEA-COMP:17339"/>
        <dbReference type="Rhea" id="RHEA-COMP:17340"/>
        <dbReference type="ChEBI" id="CHEBI:33019"/>
        <dbReference type="ChEBI" id="CHEBI:61560"/>
        <dbReference type="ChEBI" id="CHEBI:173112"/>
        <dbReference type="EC" id="2.7.7.49"/>
    </reaction>
</comment>
<evidence type="ECO:0000313" key="17">
    <source>
        <dbReference type="Proteomes" id="UP000765509"/>
    </source>
</evidence>
<keyword evidence="5" id="KW-0255">Endonuclease</keyword>
<evidence type="ECO:0000256" key="13">
    <source>
        <dbReference type="ARBA" id="ARBA00048173"/>
    </source>
</evidence>
<dbReference type="Gene3D" id="3.30.420.10">
    <property type="entry name" value="Ribonuclease H-like superfamily/Ribonuclease H"/>
    <property type="match status" value="1"/>
</dbReference>
<dbReference type="GO" id="GO:0015074">
    <property type="term" value="P:DNA integration"/>
    <property type="evidence" value="ECO:0007669"/>
    <property type="project" value="UniProtKB-KW"/>
</dbReference>
<dbReference type="GO" id="GO:0032196">
    <property type="term" value="P:transposition"/>
    <property type="evidence" value="ECO:0007669"/>
    <property type="project" value="UniProtKB-KW"/>
</dbReference>
<dbReference type="SUPFAM" id="SSF53098">
    <property type="entry name" value="Ribonuclease H-like"/>
    <property type="match status" value="1"/>
</dbReference>
<evidence type="ECO:0000256" key="12">
    <source>
        <dbReference type="ARBA" id="ARBA00023172"/>
    </source>
</evidence>
<dbReference type="GO" id="GO:0016787">
    <property type="term" value="F:hydrolase activity"/>
    <property type="evidence" value="ECO:0007669"/>
    <property type="project" value="UniProtKB-KW"/>
</dbReference>
<evidence type="ECO:0000313" key="16">
    <source>
        <dbReference type="EMBL" id="MBW0543207.1"/>
    </source>
</evidence>
<sequence>MHSVPPFHIFFADSNSSVVISQMTTLKLPINNGFVIIKNVAYSNKVSGTVLTVGRLCTAGVVPVFDYLALSLFVSSFLVTTTFKNNCWWLDVFPGEWTKRSATETPSYTCGIEMNLISQPTTMSLSLHEWHKRLGHVCNKTIISFLKQHVPEFDPRCWQLFYCKVCVTSKSTHQLSRARTNILKNNPLDLLTSDIMGPFAGDVQGFRYLLTVCDHTSTYSVVYPLKSCSDAPNAILDAIKQFQVCLQLTPKVLQMDNAREFTSSSFVLSLAKLGVSFFPLLPYLPQENGEAEHLNQTLGDMAWLMMVQSQIPEHFWGFACASECFMHNCLRNS</sequence>
<keyword evidence="2" id="KW-0548">Nucleotidyltransferase</keyword>
<name>A0A9Q3IJN1_9BASI</name>
<dbReference type="GO" id="GO:0046872">
    <property type="term" value="F:metal ion binding"/>
    <property type="evidence" value="ECO:0007669"/>
    <property type="project" value="UniProtKB-KW"/>
</dbReference>
<dbReference type="InterPro" id="IPR039537">
    <property type="entry name" value="Retrotran_Ty1/copia-like"/>
</dbReference>
<dbReference type="GO" id="GO:0006310">
    <property type="term" value="P:DNA recombination"/>
    <property type="evidence" value="ECO:0007669"/>
    <property type="project" value="UniProtKB-KW"/>
</dbReference>
<proteinExistence type="predicted"/>
<evidence type="ECO:0000256" key="3">
    <source>
        <dbReference type="ARBA" id="ARBA00022722"/>
    </source>
</evidence>
<evidence type="ECO:0000259" key="15">
    <source>
        <dbReference type="PROSITE" id="PS50994"/>
    </source>
</evidence>
<evidence type="ECO:0000256" key="6">
    <source>
        <dbReference type="ARBA" id="ARBA00022801"/>
    </source>
</evidence>
<evidence type="ECO:0000256" key="14">
    <source>
        <dbReference type="ARBA" id="ARBA00049244"/>
    </source>
</evidence>
<dbReference type="PROSITE" id="PS50994">
    <property type="entry name" value="INTEGRASE"/>
    <property type="match status" value="1"/>
</dbReference>
<keyword evidence="7" id="KW-0460">Magnesium</keyword>
<dbReference type="GO" id="GO:0003964">
    <property type="term" value="F:RNA-directed DNA polymerase activity"/>
    <property type="evidence" value="ECO:0007669"/>
    <property type="project" value="UniProtKB-KW"/>
</dbReference>
<evidence type="ECO:0000256" key="7">
    <source>
        <dbReference type="ARBA" id="ARBA00022842"/>
    </source>
</evidence>
<evidence type="ECO:0000256" key="1">
    <source>
        <dbReference type="ARBA" id="ARBA00022578"/>
    </source>
</evidence>
<keyword evidence="8" id="KW-0694">RNA-binding</keyword>
<keyword evidence="17" id="KW-1185">Reference proteome</keyword>
<organism evidence="16 17">
    <name type="scientific">Austropuccinia psidii MF-1</name>
    <dbReference type="NCBI Taxonomy" id="1389203"/>
    <lineage>
        <taxon>Eukaryota</taxon>
        <taxon>Fungi</taxon>
        <taxon>Dikarya</taxon>
        <taxon>Basidiomycota</taxon>
        <taxon>Pucciniomycotina</taxon>
        <taxon>Pucciniomycetes</taxon>
        <taxon>Pucciniales</taxon>
        <taxon>Sphaerophragmiaceae</taxon>
        <taxon>Austropuccinia</taxon>
    </lineage>
</organism>
<keyword evidence="9" id="KW-0229">DNA integration</keyword>
<dbReference type="Proteomes" id="UP000765509">
    <property type="component" value="Unassembled WGS sequence"/>
</dbReference>
<dbReference type="GO" id="GO:0005634">
    <property type="term" value="C:nucleus"/>
    <property type="evidence" value="ECO:0007669"/>
    <property type="project" value="UniProtKB-ARBA"/>
</dbReference>
<dbReference type="GO" id="GO:0003887">
    <property type="term" value="F:DNA-directed DNA polymerase activity"/>
    <property type="evidence" value="ECO:0007669"/>
    <property type="project" value="UniProtKB-KW"/>
</dbReference>
<dbReference type="EMBL" id="AVOT02047961">
    <property type="protein sequence ID" value="MBW0543207.1"/>
    <property type="molecule type" value="Genomic_DNA"/>
</dbReference>
<keyword evidence="4" id="KW-0479">Metal-binding</keyword>
<dbReference type="GO" id="GO:0003723">
    <property type="term" value="F:RNA binding"/>
    <property type="evidence" value="ECO:0007669"/>
    <property type="project" value="UniProtKB-KW"/>
</dbReference>
<dbReference type="InterPro" id="IPR036397">
    <property type="entry name" value="RNaseH_sf"/>
</dbReference>
<keyword evidence="3" id="KW-0540">Nuclease</keyword>
<comment type="caution">
    <text evidence="16">The sequence shown here is derived from an EMBL/GenBank/DDBJ whole genome shotgun (WGS) entry which is preliminary data.</text>
</comment>
<evidence type="ECO:0000256" key="5">
    <source>
        <dbReference type="ARBA" id="ARBA00022759"/>
    </source>
</evidence>
<gene>
    <name evidence="16" type="ORF">O181_082922</name>
</gene>
<dbReference type="InterPro" id="IPR012337">
    <property type="entry name" value="RNaseH-like_sf"/>
</dbReference>
<dbReference type="InterPro" id="IPR001584">
    <property type="entry name" value="Integrase_cat-core"/>
</dbReference>
<evidence type="ECO:0000256" key="9">
    <source>
        <dbReference type="ARBA" id="ARBA00022908"/>
    </source>
</evidence>
<dbReference type="GO" id="GO:0004519">
    <property type="term" value="F:endonuclease activity"/>
    <property type="evidence" value="ECO:0007669"/>
    <property type="project" value="UniProtKB-KW"/>
</dbReference>
<evidence type="ECO:0000256" key="10">
    <source>
        <dbReference type="ARBA" id="ARBA00022918"/>
    </source>
</evidence>
<evidence type="ECO:0000256" key="11">
    <source>
        <dbReference type="ARBA" id="ARBA00022932"/>
    </source>
</evidence>
<dbReference type="PANTHER" id="PTHR42648:SF11">
    <property type="entry name" value="TRANSPOSON TY4-P GAG-POL POLYPROTEIN"/>
    <property type="match status" value="1"/>
</dbReference>
<dbReference type="AlphaFoldDB" id="A0A9Q3IJN1"/>
<evidence type="ECO:0000256" key="8">
    <source>
        <dbReference type="ARBA" id="ARBA00022884"/>
    </source>
</evidence>
<keyword evidence="1" id="KW-0815">Transposition</keyword>
<keyword evidence="11" id="KW-0239">DNA-directed DNA polymerase</keyword>
<keyword evidence="10" id="KW-0695">RNA-directed DNA polymerase</keyword>